<dbReference type="PANTHER" id="PTHR41339:SF1">
    <property type="entry name" value="SECRETED PROTEIN"/>
    <property type="match status" value="1"/>
</dbReference>
<sequence>MKKLFAMSALAASMALVGCGGGDINLNAQNNSTTDNSVGDNSNNTTSGGNSSIVCAEYVKGGTTFSGQSDGTNCIYSETFVNFDNPLTENITLRDIGDGAHIFQGSLFVGENYATLAEATAAGIEEGGDGPSLTIQAGVTVAFQDAKSFVAIMRGSQIFANGTSTAPITFTSEADLLGNVEAEETQTWGGMILNGFAFTNACTYDAGWDQTSSDNPVITAGTECSILQEGTEGETSNHYGGAVANDNSGVMRYVVVKHAGFAIDNDNELNGINFGAIGSGTTLENIEIYANYDDGVEFFGGNVNLTNYVALYVRDDSLDIDQGYYGTIENALVIQGGSTVEADRTGAHCVESDGSASSTKSANITKGYTSKATINNLTCILSAKGPGVAGNGDPSGGINAEEAHHLTMNRSIVTTAYAADALKQDAGAANDIPAANLDFTNYCFQLEDSEDLQNAGNGLININTSVFACHDISANKDRNGDFTITAGSEYGAITGQAFLEAQDNVVATTLADDGSTTPDTGDFVILNGFYSVDVADMVVDGGAVAFDDATVTTIGAVSAGSDWTADWTYGLHDGKRAKALWFE</sequence>
<keyword evidence="2" id="KW-1185">Reference proteome</keyword>
<reference evidence="1" key="1">
    <citation type="submission" date="2020-09" db="EMBL/GenBank/DDBJ databases">
        <authorList>
            <person name="Yoon J.-W."/>
        </authorList>
    </citation>
    <scope>NUCLEOTIDE SEQUENCE</scope>
    <source>
        <strain evidence="1">KMU-158</strain>
    </source>
</reference>
<keyword evidence="1" id="KW-0723">Serine/threonine-protein kinase</keyword>
<gene>
    <name evidence="1" type="ORF">IB286_02760</name>
</gene>
<dbReference type="RefSeq" id="WP_190762181.1">
    <property type="nucleotide sequence ID" value="NZ_JACXLD010000001.1"/>
</dbReference>
<protein>
    <submittedName>
        <fullName evidence="1">Serine/threonine protein kinase</fullName>
    </submittedName>
</protein>
<evidence type="ECO:0000313" key="1">
    <source>
        <dbReference type="EMBL" id="MBD2857913.1"/>
    </source>
</evidence>
<keyword evidence="1" id="KW-0808">Transferase</keyword>
<proteinExistence type="predicted"/>
<name>A0A927GVC0_9GAMM</name>
<dbReference type="Proteomes" id="UP000610558">
    <property type="component" value="Unassembled WGS sequence"/>
</dbReference>
<organism evidence="1 2">
    <name type="scientific">Spongiibacter pelagi</name>
    <dbReference type="NCBI Taxonomy" id="2760804"/>
    <lineage>
        <taxon>Bacteria</taxon>
        <taxon>Pseudomonadati</taxon>
        <taxon>Pseudomonadota</taxon>
        <taxon>Gammaproteobacteria</taxon>
        <taxon>Cellvibrionales</taxon>
        <taxon>Spongiibacteraceae</taxon>
        <taxon>Spongiibacter</taxon>
    </lineage>
</organism>
<keyword evidence="1" id="KW-0418">Kinase</keyword>
<dbReference type="AlphaFoldDB" id="A0A927GVC0"/>
<accession>A0A927GVC0</accession>
<dbReference type="PANTHER" id="PTHR41339">
    <property type="entry name" value="LIPL48"/>
    <property type="match status" value="1"/>
</dbReference>
<comment type="caution">
    <text evidence="1">The sequence shown here is derived from an EMBL/GenBank/DDBJ whole genome shotgun (WGS) entry which is preliminary data.</text>
</comment>
<dbReference type="EMBL" id="JACXLD010000001">
    <property type="protein sequence ID" value="MBD2857913.1"/>
    <property type="molecule type" value="Genomic_DNA"/>
</dbReference>
<dbReference type="GO" id="GO:0004674">
    <property type="term" value="F:protein serine/threonine kinase activity"/>
    <property type="evidence" value="ECO:0007669"/>
    <property type="project" value="UniProtKB-KW"/>
</dbReference>
<evidence type="ECO:0000313" key="2">
    <source>
        <dbReference type="Proteomes" id="UP000610558"/>
    </source>
</evidence>
<dbReference type="PROSITE" id="PS51257">
    <property type="entry name" value="PROKAR_LIPOPROTEIN"/>
    <property type="match status" value="1"/>
</dbReference>